<organism evidence="7 8">
    <name type="scientific">Dioscorea zingiberensis</name>
    <dbReference type="NCBI Taxonomy" id="325984"/>
    <lineage>
        <taxon>Eukaryota</taxon>
        <taxon>Viridiplantae</taxon>
        <taxon>Streptophyta</taxon>
        <taxon>Embryophyta</taxon>
        <taxon>Tracheophyta</taxon>
        <taxon>Spermatophyta</taxon>
        <taxon>Magnoliopsida</taxon>
        <taxon>Liliopsida</taxon>
        <taxon>Dioscoreales</taxon>
        <taxon>Dioscoreaceae</taxon>
        <taxon>Dioscorea</taxon>
    </lineage>
</organism>
<evidence type="ECO:0000256" key="1">
    <source>
        <dbReference type="ARBA" id="ARBA00004370"/>
    </source>
</evidence>
<evidence type="ECO:0000256" key="4">
    <source>
        <dbReference type="ARBA" id="ARBA00022989"/>
    </source>
</evidence>
<comment type="similarity">
    <text evidence="2">Belongs to the UPF0496 family.</text>
</comment>
<dbReference type="GO" id="GO:0016020">
    <property type="term" value="C:membrane"/>
    <property type="evidence" value="ECO:0007669"/>
    <property type="project" value="UniProtKB-SubCell"/>
</dbReference>
<keyword evidence="4 6" id="KW-1133">Transmembrane helix</keyword>
<keyword evidence="5 6" id="KW-0472">Membrane</keyword>
<evidence type="ECO:0000256" key="2">
    <source>
        <dbReference type="ARBA" id="ARBA00009074"/>
    </source>
</evidence>
<feature type="transmembrane region" description="Helical" evidence="6">
    <location>
        <begin position="186"/>
        <end position="210"/>
    </location>
</feature>
<name>A0A9D5CTZ0_9LILI</name>
<dbReference type="Proteomes" id="UP001085076">
    <property type="component" value="Miscellaneous, Linkage group lg03"/>
</dbReference>
<evidence type="ECO:0000256" key="3">
    <source>
        <dbReference type="ARBA" id="ARBA00022692"/>
    </source>
</evidence>
<evidence type="ECO:0000313" key="8">
    <source>
        <dbReference type="Proteomes" id="UP001085076"/>
    </source>
</evidence>
<protein>
    <submittedName>
        <fullName evidence="7">Uncharacterized protein</fullName>
    </submittedName>
</protein>
<evidence type="ECO:0000256" key="6">
    <source>
        <dbReference type="SAM" id="Phobius"/>
    </source>
</evidence>
<dbReference type="InterPro" id="IPR007749">
    <property type="entry name" value="DUF677"/>
</dbReference>
<gene>
    <name evidence="7" type="ORF">J5N97_015294</name>
</gene>
<sequence length="348" mass="38732">MECISITTSATFDISEGFSPTLRQSAPSVISIVAGDAASLHSLSFNSLRAATFALLDVNHDTFDNISQLKDEISSKPYLVYFVKEYLKSIIDTLRFFTAVKDSLQKAREAEVLVRDAVVLFEDGHGPPAALEKLRKFKEEGNPFTEKFIEEFKLMGERQKSIVRDLLLRRQELNRKLRSFKAWRKVWNIVYFAAFAAVLICVVVLAAVAAPSAATAMAAATAAMAAASGVMVPLRQWVDSLWDLFQSPYEGEKDVINSLKEGTKLAVHELNSIRVLVEELEIKIRSTIHNVEFAIEEEEEAALKIVMLEIKLKAGTFAKCVEDLEKEVDRRGAELKTAIAAILETVTD</sequence>
<keyword evidence="3 6" id="KW-0812">Transmembrane</keyword>
<dbReference type="AlphaFoldDB" id="A0A9D5CTZ0"/>
<feature type="transmembrane region" description="Helical" evidence="6">
    <location>
        <begin position="216"/>
        <end position="234"/>
    </location>
</feature>
<comment type="caution">
    <text evidence="7">The sequence shown here is derived from an EMBL/GenBank/DDBJ whole genome shotgun (WGS) entry which is preliminary data.</text>
</comment>
<dbReference type="PANTHER" id="PTHR31113">
    <property type="entry name" value="UPF0496 PROTEIN 3-RELATED"/>
    <property type="match status" value="1"/>
</dbReference>
<dbReference type="Pfam" id="PF05055">
    <property type="entry name" value="DUF677"/>
    <property type="match status" value="1"/>
</dbReference>
<dbReference type="EMBL" id="JAGGNH010000003">
    <property type="protein sequence ID" value="KAJ0979820.1"/>
    <property type="molecule type" value="Genomic_DNA"/>
</dbReference>
<dbReference type="PANTHER" id="PTHR31113:SF3">
    <property type="entry name" value="UPF0496 PROTEIN 1"/>
    <property type="match status" value="1"/>
</dbReference>
<proteinExistence type="inferred from homology"/>
<evidence type="ECO:0000256" key="5">
    <source>
        <dbReference type="ARBA" id="ARBA00023136"/>
    </source>
</evidence>
<reference evidence="7" key="2">
    <citation type="journal article" date="2022" name="Hortic Res">
        <title>The genome of Dioscorea zingiberensis sheds light on the biosynthesis, origin and evolution of the medicinally important diosgenin saponins.</title>
        <authorList>
            <person name="Li Y."/>
            <person name="Tan C."/>
            <person name="Li Z."/>
            <person name="Guo J."/>
            <person name="Li S."/>
            <person name="Chen X."/>
            <person name="Wang C."/>
            <person name="Dai X."/>
            <person name="Yang H."/>
            <person name="Song W."/>
            <person name="Hou L."/>
            <person name="Xu J."/>
            <person name="Tong Z."/>
            <person name="Xu A."/>
            <person name="Yuan X."/>
            <person name="Wang W."/>
            <person name="Yang Q."/>
            <person name="Chen L."/>
            <person name="Sun Z."/>
            <person name="Wang K."/>
            <person name="Pan B."/>
            <person name="Chen J."/>
            <person name="Bao Y."/>
            <person name="Liu F."/>
            <person name="Qi X."/>
            <person name="Gang D.R."/>
            <person name="Wen J."/>
            <person name="Li J."/>
        </authorList>
    </citation>
    <scope>NUCLEOTIDE SEQUENCE</scope>
    <source>
        <strain evidence="7">Dzin_1.0</strain>
    </source>
</reference>
<accession>A0A9D5CTZ0</accession>
<keyword evidence="8" id="KW-1185">Reference proteome</keyword>
<reference evidence="7" key="1">
    <citation type="submission" date="2021-03" db="EMBL/GenBank/DDBJ databases">
        <authorList>
            <person name="Li Z."/>
            <person name="Yang C."/>
        </authorList>
    </citation>
    <scope>NUCLEOTIDE SEQUENCE</scope>
    <source>
        <strain evidence="7">Dzin_1.0</strain>
        <tissue evidence="7">Leaf</tissue>
    </source>
</reference>
<evidence type="ECO:0000313" key="7">
    <source>
        <dbReference type="EMBL" id="KAJ0979820.1"/>
    </source>
</evidence>
<comment type="subcellular location">
    <subcellularLocation>
        <location evidence="1">Membrane</location>
    </subcellularLocation>
</comment>